<reference evidence="1" key="1">
    <citation type="submission" date="2021-02" db="EMBL/GenBank/DDBJ databases">
        <authorList>
            <person name="Dougan E. K."/>
            <person name="Rhodes N."/>
            <person name="Thang M."/>
            <person name="Chan C."/>
        </authorList>
    </citation>
    <scope>NUCLEOTIDE SEQUENCE</scope>
</reference>
<dbReference type="PANTHER" id="PTHR30348">
    <property type="entry name" value="UNCHARACTERIZED PROTEIN YECE"/>
    <property type="match status" value="1"/>
</dbReference>
<dbReference type="AlphaFoldDB" id="A0A812WS79"/>
<accession>A0A812WS79</accession>
<dbReference type="Proteomes" id="UP000649617">
    <property type="component" value="Unassembled WGS sequence"/>
</dbReference>
<dbReference type="InterPro" id="IPR036520">
    <property type="entry name" value="UPF0759_sf"/>
</dbReference>
<dbReference type="OrthoDB" id="410682at2759"/>
<gene>
    <name evidence="1" type="ORF">SPIL2461_LOCUS19007</name>
</gene>
<evidence type="ECO:0000313" key="1">
    <source>
        <dbReference type="EMBL" id="CAE7682030.1"/>
    </source>
</evidence>
<dbReference type="PANTHER" id="PTHR30348:SF4">
    <property type="entry name" value="DUF72 DOMAIN-CONTAINING PROTEIN"/>
    <property type="match status" value="1"/>
</dbReference>
<dbReference type="Pfam" id="PF01904">
    <property type="entry name" value="DUF72"/>
    <property type="match status" value="1"/>
</dbReference>
<dbReference type="SUPFAM" id="SSF117396">
    <property type="entry name" value="TM1631-like"/>
    <property type="match status" value="1"/>
</dbReference>
<sequence>MDWADAANCETFGEDAGWDVTDMLSAPDAIHRPGREQHLVGTCGFMGTAAPKYAGHLGAVELNATFHDRGNATYDSQATKYAQLGLQIMVKVSGYATHDVGLKDPASWWPWLRMKYAPFVNAGVLVGLLWQLPPTFACTEESCDRLDALGTMLRSQAQTGSWLELRHAFEFRESSWFESDRARQIMQQHRLTLVCSHVINDTGWAGDLTSGWHGLPAGAEAGSGCEGFGALNPGKIQGFELNRCRYLRIWETTYRVGFIGLREWGPRIRVKVSLRVTWKTT</sequence>
<proteinExistence type="predicted"/>
<name>A0A812WS79_SYMPI</name>
<dbReference type="EMBL" id="CAJNIZ010044218">
    <property type="protein sequence ID" value="CAE7682030.1"/>
    <property type="molecule type" value="Genomic_DNA"/>
</dbReference>
<comment type="caution">
    <text evidence="1">The sequence shown here is derived from an EMBL/GenBank/DDBJ whole genome shotgun (WGS) entry which is preliminary data.</text>
</comment>
<organism evidence="1 2">
    <name type="scientific">Symbiodinium pilosum</name>
    <name type="common">Dinoflagellate</name>
    <dbReference type="NCBI Taxonomy" id="2952"/>
    <lineage>
        <taxon>Eukaryota</taxon>
        <taxon>Sar</taxon>
        <taxon>Alveolata</taxon>
        <taxon>Dinophyceae</taxon>
        <taxon>Suessiales</taxon>
        <taxon>Symbiodiniaceae</taxon>
        <taxon>Symbiodinium</taxon>
    </lineage>
</organism>
<protein>
    <submittedName>
        <fullName evidence="1">Uncharacterized protein</fullName>
    </submittedName>
</protein>
<keyword evidence="2" id="KW-1185">Reference proteome</keyword>
<evidence type="ECO:0000313" key="2">
    <source>
        <dbReference type="Proteomes" id="UP000649617"/>
    </source>
</evidence>
<dbReference type="Gene3D" id="3.20.20.410">
    <property type="entry name" value="Protein of unknown function UPF0759"/>
    <property type="match status" value="1"/>
</dbReference>
<dbReference type="InterPro" id="IPR002763">
    <property type="entry name" value="DUF72"/>
</dbReference>